<comment type="caution">
    <text evidence="12">The sequence shown here is derived from an EMBL/GenBank/DDBJ whole genome shotgun (WGS) entry which is preliminary data.</text>
</comment>
<dbReference type="GO" id="GO:0046872">
    <property type="term" value="F:metal ion binding"/>
    <property type="evidence" value="ECO:0007669"/>
    <property type="project" value="UniProtKB-KW"/>
</dbReference>
<comment type="similarity">
    <text evidence="1">Belongs to the peptidase M43B family.</text>
</comment>
<evidence type="ECO:0000256" key="2">
    <source>
        <dbReference type="ARBA" id="ARBA00022670"/>
    </source>
</evidence>
<gene>
    <name evidence="12" type="ORF">B0I18_1082</name>
</gene>
<protein>
    <submittedName>
        <fullName evidence="12">Putative secreted protein (Por secretion system target)</fullName>
    </submittedName>
</protein>
<feature type="signal peptide" evidence="9">
    <location>
        <begin position="1"/>
        <end position="21"/>
    </location>
</feature>
<name>A0A2P8CZ79_9BACT</name>
<dbReference type="RefSeq" id="WP_106524156.1">
    <property type="nucleotide sequence ID" value="NZ_PYGD01000008.1"/>
</dbReference>
<feature type="domain" description="Secretion system C-terminal sorting" evidence="11">
    <location>
        <begin position="385"/>
        <end position="451"/>
    </location>
</feature>
<keyword evidence="4 9" id="KW-0732">Signal</keyword>
<dbReference type="InterPro" id="IPR026444">
    <property type="entry name" value="Secre_tail"/>
</dbReference>
<dbReference type="GO" id="GO:0006508">
    <property type="term" value="P:proteolysis"/>
    <property type="evidence" value="ECO:0007669"/>
    <property type="project" value="UniProtKB-KW"/>
</dbReference>
<accession>A0A2P8CZ79</accession>
<dbReference type="NCBIfam" id="TIGR04183">
    <property type="entry name" value="Por_Secre_tail"/>
    <property type="match status" value="1"/>
</dbReference>
<evidence type="ECO:0000259" key="10">
    <source>
        <dbReference type="Pfam" id="PF05572"/>
    </source>
</evidence>
<feature type="domain" description="Peptidase M43 pregnancy-associated plasma-A" evidence="10">
    <location>
        <begin position="265"/>
        <end position="358"/>
    </location>
</feature>
<evidence type="ECO:0000313" key="12">
    <source>
        <dbReference type="EMBL" id="PSK90274.1"/>
    </source>
</evidence>
<evidence type="ECO:0000256" key="9">
    <source>
        <dbReference type="SAM" id="SignalP"/>
    </source>
</evidence>
<dbReference type="PANTHER" id="PTHR47466:SF1">
    <property type="entry name" value="METALLOPROTEASE MEP1 (AFU_ORTHOLOGUE AFUA_1G07730)-RELATED"/>
    <property type="match status" value="1"/>
</dbReference>
<evidence type="ECO:0000256" key="8">
    <source>
        <dbReference type="ARBA" id="ARBA00023157"/>
    </source>
</evidence>
<keyword evidence="3" id="KW-0479">Metal-binding</keyword>
<keyword evidence="7" id="KW-0482">Metalloprotease</keyword>
<dbReference type="InterPro" id="IPR024079">
    <property type="entry name" value="MetalloPept_cat_dom_sf"/>
</dbReference>
<dbReference type="AlphaFoldDB" id="A0A2P8CZ79"/>
<evidence type="ECO:0000256" key="5">
    <source>
        <dbReference type="ARBA" id="ARBA00022801"/>
    </source>
</evidence>
<dbReference type="Proteomes" id="UP000240572">
    <property type="component" value="Unassembled WGS sequence"/>
</dbReference>
<organism evidence="12 13">
    <name type="scientific">Taibaiella chishuiensis</name>
    <dbReference type="NCBI Taxonomy" id="1434707"/>
    <lineage>
        <taxon>Bacteria</taxon>
        <taxon>Pseudomonadati</taxon>
        <taxon>Bacteroidota</taxon>
        <taxon>Chitinophagia</taxon>
        <taxon>Chitinophagales</taxon>
        <taxon>Chitinophagaceae</taxon>
        <taxon>Taibaiella</taxon>
    </lineage>
</organism>
<evidence type="ECO:0000256" key="7">
    <source>
        <dbReference type="ARBA" id="ARBA00023049"/>
    </source>
</evidence>
<evidence type="ECO:0000256" key="6">
    <source>
        <dbReference type="ARBA" id="ARBA00022833"/>
    </source>
</evidence>
<dbReference type="Pfam" id="PF18962">
    <property type="entry name" value="Por_Secre_tail"/>
    <property type="match status" value="1"/>
</dbReference>
<keyword evidence="2" id="KW-0645">Protease</keyword>
<reference evidence="12 13" key="1">
    <citation type="submission" date="2018-03" db="EMBL/GenBank/DDBJ databases">
        <title>Genomic Encyclopedia of Type Strains, Phase III (KMG-III): the genomes of soil and plant-associated and newly described type strains.</title>
        <authorList>
            <person name="Whitman W."/>
        </authorList>
    </citation>
    <scope>NUCLEOTIDE SEQUENCE [LARGE SCALE GENOMIC DNA]</scope>
    <source>
        <strain evidence="12 13">CGMCC 1.12700</strain>
    </source>
</reference>
<evidence type="ECO:0000256" key="3">
    <source>
        <dbReference type="ARBA" id="ARBA00022723"/>
    </source>
</evidence>
<dbReference type="InterPro" id="IPR008754">
    <property type="entry name" value="Peptidase_M43"/>
</dbReference>
<dbReference type="GO" id="GO:0008237">
    <property type="term" value="F:metallopeptidase activity"/>
    <property type="evidence" value="ECO:0007669"/>
    <property type="project" value="UniProtKB-KW"/>
</dbReference>
<keyword evidence="8" id="KW-1015">Disulfide bond</keyword>
<evidence type="ECO:0000256" key="1">
    <source>
        <dbReference type="ARBA" id="ARBA00008721"/>
    </source>
</evidence>
<evidence type="ECO:0000259" key="11">
    <source>
        <dbReference type="Pfam" id="PF18962"/>
    </source>
</evidence>
<dbReference type="SUPFAM" id="SSF55486">
    <property type="entry name" value="Metalloproteases ('zincins'), catalytic domain"/>
    <property type="match status" value="1"/>
</dbReference>
<evidence type="ECO:0000313" key="13">
    <source>
        <dbReference type="Proteomes" id="UP000240572"/>
    </source>
</evidence>
<proteinExistence type="inferred from homology"/>
<dbReference type="Gene3D" id="3.40.390.10">
    <property type="entry name" value="Collagenase (Catalytic Domain)"/>
    <property type="match status" value="1"/>
</dbReference>
<keyword evidence="5" id="KW-0378">Hydrolase</keyword>
<evidence type="ECO:0000256" key="4">
    <source>
        <dbReference type="ARBA" id="ARBA00022729"/>
    </source>
</evidence>
<dbReference type="Pfam" id="PF05572">
    <property type="entry name" value="Peptidase_M43"/>
    <property type="match status" value="1"/>
</dbReference>
<sequence>MKKILYLIFLLLPFPLLRVTAQESIPELPPCAFDLYWQHLEKEQPGIRTRYETALRGSGNTTGAARPTGIVYRIPVVFHVLYFQQGNTKIWDIPDSTLQEQVAILNEAYRSRNADTANLRTVFKHLKADAEIEFYLATKDPGGVTTNGITRTPTAIEAFGGSSNNIVYFIDSIERIKSTAAGGKDPWPTNRYLNIWISDMSRWVNNQYQIGVIGYGTPPLNPLPPNWGNITYLDNTRDGIILQYQFVGAQKSPYRALAESRGCGKGRTVVHEVGHYLGLNHIFGGSSNPYCSVADDDGIGDTPLQAIVTGAPDPAKNTCGAGEAGDLPDLWENYMDYTREPFQVMFTLEQAGFMRNILLQRRDTLVNDYPTGLISEKHAQQSIQVFPQPARTTLSIVFAGKADGIALTDITGKTIYQSADKQPIPVSHLPSGLYFLKLQSGQNFYTRKVVVQH</sequence>
<keyword evidence="6" id="KW-0862">Zinc</keyword>
<dbReference type="OrthoDB" id="6278496at2"/>
<feature type="chain" id="PRO_5015204069" evidence="9">
    <location>
        <begin position="22"/>
        <end position="453"/>
    </location>
</feature>
<dbReference type="EMBL" id="PYGD01000008">
    <property type="protein sequence ID" value="PSK90274.1"/>
    <property type="molecule type" value="Genomic_DNA"/>
</dbReference>
<keyword evidence="13" id="KW-1185">Reference proteome</keyword>
<dbReference type="PANTHER" id="PTHR47466">
    <property type="match status" value="1"/>
</dbReference>